<protein>
    <submittedName>
        <fullName evidence="3">Uncharacterized protein</fullName>
    </submittedName>
</protein>
<keyword evidence="2" id="KW-0732">Signal</keyword>
<dbReference type="Proteomes" id="UP001429354">
    <property type="component" value="Unassembled WGS sequence"/>
</dbReference>
<proteinExistence type="predicted"/>
<dbReference type="EMBL" id="QOVG01000002">
    <property type="protein sequence ID" value="NDK37939.1"/>
    <property type="molecule type" value="Genomic_DNA"/>
</dbReference>
<feature type="region of interest" description="Disordered" evidence="1">
    <location>
        <begin position="198"/>
        <end position="229"/>
    </location>
</feature>
<evidence type="ECO:0000313" key="3">
    <source>
        <dbReference type="EMBL" id="NDK37939.1"/>
    </source>
</evidence>
<feature type="compositionally biased region" description="Low complexity" evidence="1">
    <location>
        <begin position="217"/>
        <end position="229"/>
    </location>
</feature>
<gene>
    <name evidence="3" type="ORF">DT603_03680</name>
</gene>
<reference evidence="3 4" key="1">
    <citation type="submission" date="2018-07" db="EMBL/GenBank/DDBJ databases">
        <title>Whole genome Sequencing of Pseudoxanthomonas gei KCTC 32298 (T).</title>
        <authorList>
            <person name="Kumar S."/>
            <person name="Bansal K."/>
            <person name="Kaur A."/>
            <person name="Patil P."/>
            <person name="Sharma S."/>
            <person name="Patil P.B."/>
        </authorList>
    </citation>
    <scope>NUCLEOTIDE SEQUENCE [LARGE SCALE GENOMIC DNA]</scope>
    <source>
        <strain evidence="3 4">KCTC 32298</strain>
    </source>
</reference>
<evidence type="ECO:0000256" key="1">
    <source>
        <dbReference type="SAM" id="MobiDB-lite"/>
    </source>
</evidence>
<evidence type="ECO:0000256" key="2">
    <source>
        <dbReference type="SAM" id="SignalP"/>
    </source>
</evidence>
<organism evidence="3 4">
    <name type="scientific">Pseudoxanthomonas gei</name>
    <dbReference type="NCBI Taxonomy" id="1383030"/>
    <lineage>
        <taxon>Bacteria</taxon>
        <taxon>Pseudomonadati</taxon>
        <taxon>Pseudomonadota</taxon>
        <taxon>Gammaproteobacteria</taxon>
        <taxon>Lysobacterales</taxon>
        <taxon>Lysobacteraceae</taxon>
        <taxon>Pseudoxanthomonas</taxon>
    </lineage>
</organism>
<dbReference type="RefSeq" id="WP_162348507.1">
    <property type="nucleotide sequence ID" value="NZ_QOVG01000002.1"/>
</dbReference>
<accession>A0ABX0A8U3</accession>
<name>A0ABX0A8U3_9GAMM</name>
<comment type="caution">
    <text evidence="3">The sequence shown here is derived from an EMBL/GenBank/DDBJ whole genome shotgun (WGS) entry which is preliminary data.</text>
</comment>
<evidence type="ECO:0000313" key="4">
    <source>
        <dbReference type="Proteomes" id="UP001429354"/>
    </source>
</evidence>
<keyword evidence="4" id="KW-1185">Reference proteome</keyword>
<sequence length="229" mass="23273">MLKLAGIALAMASSAICIAQEAGPSAAAPVAQSAIAEPSAASACCRLVDGTPVILEIQDPLNSSLLKRGDKFRLRLAGPLMIDDRILVAAGAEGVGEVIHAEKSRGGGKPGELLIAARYLDYQGQQIGLRGLRVGGSGKDKSAAALATSMVVGAFALFIHGQEIEIPSGTLAQAKIAQDIDLHPVDLAKAVAVNSAIPGVSPSQAGDPASRSSENATPQPTETTQPPKE</sequence>
<feature type="chain" id="PRO_5046403160" evidence="2">
    <location>
        <begin position="20"/>
        <end position="229"/>
    </location>
</feature>
<feature type="signal peptide" evidence="2">
    <location>
        <begin position="1"/>
        <end position="19"/>
    </location>
</feature>